<dbReference type="Pfam" id="PF02702">
    <property type="entry name" value="KdpD"/>
    <property type="match status" value="1"/>
</dbReference>
<protein>
    <recommendedName>
        <fullName evidence="1">Signal transduction histidine kinase osmosensitive K+ channel sensor N-terminal domain-containing protein</fullName>
    </recommendedName>
</protein>
<reference evidence="2" key="1">
    <citation type="journal article" date="2021" name="PeerJ">
        <title>Extensive microbial diversity within the chicken gut microbiome revealed by metagenomics and culture.</title>
        <authorList>
            <person name="Gilroy R."/>
            <person name="Ravi A."/>
            <person name="Getino M."/>
            <person name="Pursley I."/>
            <person name="Horton D.L."/>
            <person name="Alikhan N.F."/>
            <person name="Baker D."/>
            <person name="Gharbi K."/>
            <person name="Hall N."/>
            <person name="Watson M."/>
            <person name="Adriaenssens E.M."/>
            <person name="Foster-Nyarko E."/>
            <person name="Jarju S."/>
            <person name="Secka A."/>
            <person name="Antonio M."/>
            <person name="Oren A."/>
            <person name="Chaudhuri R.R."/>
            <person name="La Ragione R."/>
            <person name="Hildebrand F."/>
            <person name="Pallen M.J."/>
        </authorList>
    </citation>
    <scope>NUCLEOTIDE SEQUENCE</scope>
    <source>
        <strain evidence="2">ChiBcec21-2208</strain>
    </source>
</reference>
<dbReference type="InterPro" id="IPR027417">
    <property type="entry name" value="P-loop_NTPase"/>
</dbReference>
<proteinExistence type="predicted"/>
<dbReference type="Proteomes" id="UP000782880">
    <property type="component" value="Unassembled WGS sequence"/>
</dbReference>
<reference evidence="2" key="2">
    <citation type="submission" date="2021-09" db="EMBL/GenBank/DDBJ databases">
        <authorList>
            <person name="Gilroy R."/>
        </authorList>
    </citation>
    <scope>NUCLEOTIDE SEQUENCE</scope>
    <source>
        <strain evidence="2">ChiBcec21-2208</strain>
    </source>
</reference>
<gene>
    <name evidence="2" type="ORF">K8V20_12845</name>
</gene>
<dbReference type="AlphaFoldDB" id="A0A921ILQ6"/>
<evidence type="ECO:0000313" key="2">
    <source>
        <dbReference type="EMBL" id="HJG29519.1"/>
    </source>
</evidence>
<accession>A0A921ILQ6</accession>
<dbReference type="InterPro" id="IPR003852">
    <property type="entry name" value="Sig_transdc_His_kinase_KdpD_N"/>
</dbReference>
<comment type="caution">
    <text evidence="2">The sequence shown here is derived from an EMBL/GenBank/DDBJ whole genome shotgun (WGS) entry which is preliminary data.</text>
</comment>
<dbReference type="EMBL" id="DYVE01000328">
    <property type="protein sequence ID" value="HJG29519.1"/>
    <property type="molecule type" value="Genomic_DNA"/>
</dbReference>
<evidence type="ECO:0000313" key="3">
    <source>
        <dbReference type="Proteomes" id="UP000782880"/>
    </source>
</evidence>
<sequence length="61" mass="6543">MEATGIQKSIAHTRLGTLNIFAGYASGCGKTYRMLQTAQRALQCGTDVVVASAEPELWPET</sequence>
<evidence type="ECO:0000259" key="1">
    <source>
        <dbReference type="Pfam" id="PF02702"/>
    </source>
</evidence>
<dbReference type="GO" id="GO:0016020">
    <property type="term" value="C:membrane"/>
    <property type="evidence" value="ECO:0007669"/>
    <property type="project" value="InterPro"/>
</dbReference>
<dbReference type="Gene3D" id="3.40.50.300">
    <property type="entry name" value="P-loop containing nucleotide triphosphate hydrolases"/>
    <property type="match status" value="1"/>
</dbReference>
<dbReference type="GO" id="GO:0000155">
    <property type="term" value="F:phosphorelay sensor kinase activity"/>
    <property type="evidence" value="ECO:0007669"/>
    <property type="project" value="InterPro"/>
</dbReference>
<feature type="domain" description="Signal transduction histidine kinase osmosensitive K+ channel sensor N-terminal" evidence="1">
    <location>
        <begin position="16"/>
        <end position="56"/>
    </location>
</feature>
<name>A0A921ILQ6_9FIRM</name>
<organism evidence="2 3">
    <name type="scientific">Subdoligranulum variabile</name>
    <dbReference type="NCBI Taxonomy" id="214851"/>
    <lineage>
        <taxon>Bacteria</taxon>
        <taxon>Bacillati</taxon>
        <taxon>Bacillota</taxon>
        <taxon>Clostridia</taxon>
        <taxon>Eubacteriales</taxon>
        <taxon>Oscillospiraceae</taxon>
        <taxon>Subdoligranulum</taxon>
    </lineage>
</organism>